<gene>
    <name evidence="2" type="ORF">Nepgr_023205</name>
</gene>
<evidence type="ECO:0000313" key="3">
    <source>
        <dbReference type="Proteomes" id="UP001279734"/>
    </source>
</evidence>
<keyword evidence="3" id="KW-1185">Reference proteome</keyword>
<evidence type="ECO:0000256" key="1">
    <source>
        <dbReference type="SAM" id="Phobius"/>
    </source>
</evidence>
<protein>
    <submittedName>
        <fullName evidence="2">Uncharacterized protein</fullName>
    </submittedName>
</protein>
<dbReference type="EMBL" id="BSYO01000023">
    <property type="protein sequence ID" value="GMH21363.1"/>
    <property type="molecule type" value="Genomic_DNA"/>
</dbReference>
<dbReference type="Proteomes" id="UP001279734">
    <property type="component" value="Unassembled WGS sequence"/>
</dbReference>
<comment type="caution">
    <text evidence="2">The sequence shown here is derived from an EMBL/GenBank/DDBJ whole genome shotgun (WGS) entry which is preliminary data.</text>
</comment>
<organism evidence="2 3">
    <name type="scientific">Nepenthes gracilis</name>
    <name type="common">Slender pitcher plant</name>
    <dbReference type="NCBI Taxonomy" id="150966"/>
    <lineage>
        <taxon>Eukaryota</taxon>
        <taxon>Viridiplantae</taxon>
        <taxon>Streptophyta</taxon>
        <taxon>Embryophyta</taxon>
        <taxon>Tracheophyta</taxon>
        <taxon>Spermatophyta</taxon>
        <taxon>Magnoliopsida</taxon>
        <taxon>eudicotyledons</taxon>
        <taxon>Gunneridae</taxon>
        <taxon>Pentapetalae</taxon>
        <taxon>Caryophyllales</taxon>
        <taxon>Nepenthaceae</taxon>
        <taxon>Nepenthes</taxon>
    </lineage>
</organism>
<dbReference type="AlphaFoldDB" id="A0AAD3T0A8"/>
<sequence>MEGAGPDFLSLTWCAGVSFVHEVVAQWTLFLVLCAGAGIFLPSFVTEAIRNRWKQVRHSWPLNGLGVHSQISMLEFLDSMALPLQNGGIGSMPGSCHFMEFHLPAAWNTGDTSLNRSLLVV</sequence>
<keyword evidence="1" id="KW-0812">Transmembrane</keyword>
<evidence type="ECO:0000313" key="2">
    <source>
        <dbReference type="EMBL" id="GMH21363.1"/>
    </source>
</evidence>
<feature type="transmembrane region" description="Helical" evidence="1">
    <location>
        <begin position="27"/>
        <end position="49"/>
    </location>
</feature>
<keyword evidence="1" id="KW-0472">Membrane</keyword>
<reference evidence="2" key="1">
    <citation type="submission" date="2023-05" db="EMBL/GenBank/DDBJ databases">
        <title>Nepenthes gracilis genome sequencing.</title>
        <authorList>
            <person name="Fukushima K."/>
        </authorList>
    </citation>
    <scope>NUCLEOTIDE SEQUENCE</scope>
    <source>
        <strain evidence="2">SING2019-196</strain>
    </source>
</reference>
<accession>A0AAD3T0A8</accession>
<name>A0AAD3T0A8_NEPGR</name>
<proteinExistence type="predicted"/>
<keyword evidence="1" id="KW-1133">Transmembrane helix</keyword>